<evidence type="ECO:0000313" key="2">
    <source>
        <dbReference type="Proteomes" id="UP000037237"/>
    </source>
</evidence>
<dbReference type="AlphaFoldDB" id="A0A0M0C168"/>
<name>A0A0M0C168_9ARCH</name>
<proteinExistence type="predicted"/>
<protein>
    <submittedName>
        <fullName evidence="1">Uncharacterized protein</fullName>
    </submittedName>
</protein>
<gene>
    <name evidence="1" type="ORF">AC477_00335</name>
</gene>
<dbReference type="EMBL" id="LFWU01000005">
    <property type="protein sequence ID" value="KON34583.1"/>
    <property type="molecule type" value="Genomic_DNA"/>
</dbReference>
<accession>A0A0M0C168</accession>
<reference evidence="1 2" key="1">
    <citation type="submission" date="2015-06" db="EMBL/GenBank/DDBJ databases">
        <title>New insights into the roles of widespread benthic archaea in carbon and nitrogen cycling.</title>
        <authorList>
            <person name="Lazar C.S."/>
            <person name="Baker B.J."/>
            <person name="Seitz K.W."/>
            <person name="Hyde A.S."/>
            <person name="Dick G.J."/>
            <person name="Hinrichs K.-U."/>
            <person name="Teske A.P."/>
        </authorList>
    </citation>
    <scope>NUCLEOTIDE SEQUENCE [LARGE SCALE GENOMIC DNA]</scope>
    <source>
        <strain evidence="1">SG8-32-1</strain>
    </source>
</reference>
<evidence type="ECO:0000313" key="1">
    <source>
        <dbReference type="EMBL" id="KON34583.1"/>
    </source>
</evidence>
<dbReference type="Proteomes" id="UP000037237">
    <property type="component" value="Unassembled WGS sequence"/>
</dbReference>
<comment type="caution">
    <text evidence="1">The sequence shown here is derived from an EMBL/GenBank/DDBJ whole genome shotgun (WGS) entry which is preliminary data.</text>
</comment>
<sequence length="83" mass="9629">MTRLTNISSLFFLFVELSRCRKETVHSELSFWIPLPPRDSNGLFPAKKINIMKTKSIINSINKWMGVRTPNQILNIENNIIVL</sequence>
<organism evidence="1 2">
    <name type="scientific">miscellaneous Crenarchaeota group-1 archaeon SG8-32-1</name>
    <dbReference type="NCBI Taxonomy" id="1685124"/>
    <lineage>
        <taxon>Archaea</taxon>
        <taxon>Candidatus Bathyarchaeota</taxon>
        <taxon>MCG-1</taxon>
    </lineage>
</organism>